<dbReference type="AlphaFoldDB" id="A0A6L3STW0"/>
<reference evidence="2 3" key="1">
    <citation type="submission" date="2019-09" db="EMBL/GenBank/DDBJ databases">
        <title>YIM 48816 draft genome.</title>
        <authorList>
            <person name="Jiang L."/>
        </authorList>
    </citation>
    <scope>NUCLEOTIDE SEQUENCE [LARGE SCALE GENOMIC DNA]</scope>
    <source>
        <strain evidence="2 3">YIM 48816</strain>
    </source>
</reference>
<dbReference type="Proteomes" id="UP000474159">
    <property type="component" value="Unassembled WGS sequence"/>
</dbReference>
<accession>A0A6L3STW0</accession>
<dbReference type="OrthoDB" id="7992352at2"/>
<dbReference type="Pfam" id="PF08447">
    <property type="entry name" value="PAS_3"/>
    <property type="match status" value="1"/>
</dbReference>
<keyword evidence="3" id="KW-1185">Reference proteome</keyword>
<gene>
    <name evidence="2" type="ORF">F6X53_28125</name>
</gene>
<feature type="domain" description="PAS fold-3" evidence="1">
    <location>
        <begin position="61"/>
        <end position="124"/>
    </location>
</feature>
<evidence type="ECO:0000313" key="3">
    <source>
        <dbReference type="Proteomes" id="UP000474159"/>
    </source>
</evidence>
<dbReference type="SUPFAM" id="SSF55785">
    <property type="entry name" value="PYP-like sensor domain (PAS domain)"/>
    <property type="match status" value="1"/>
</dbReference>
<dbReference type="EMBL" id="VZZK01000048">
    <property type="protein sequence ID" value="KAB1072554.1"/>
    <property type="molecule type" value="Genomic_DNA"/>
</dbReference>
<dbReference type="InterPro" id="IPR013655">
    <property type="entry name" value="PAS_fold_3"/>
</dbReference>
<sequence>MRDQTDDCSTGTLGAPIAKSHDGAVVGTWLWTSEHNHHVLDRGAAKLLAGNPDLADTELPLEAVISCIHPDDQALVLAVVERAERESGLYVVEYRVRARDGTRWLLDHGRVYPATASMPAHGHGVLIDVTQQKLHGAESEADNRHLSPLDRAARHVIAARKAIDEDGSNFLRQLVDMLLWELGRTIARRLRAARNKAMN</sequence>
<dbReference type="Gene3D" id="3.30.450.20">
    <property type="entry name" value="PAS domain"/>
    <property type="match status" value="1"/>
</dbReference>
<proteinExistence type="predicted"/>
<dbReference type="InterPro" id="IPR035965">
    <property type="entry name" value="PAS-like_dom_sf"/>
</dbReference>
<organism evidence="2 3">
    <name type="scientific">Methylobacterium soli</name>
    <dbReference type="NCBI Taxonomy" id="553447"/>
    <lineage>
        <taxon>Bacteria</taxon>
        <taxon>Pseudomonadati</taxon>
        <taxon>Pseudomonadota</taxon>
        <taxon>Alphaproteobacteria</taxon>
        <taxon>Hyphomicrobiales</taxon>
        <taxon>Methylobacteriaceae</taxon>
        <taxon>Methylobacterium</taxon>
    </lineage>
</organism>
<name>A0A6L3STW0_9HYPH</name>
<evidence type="ECO:0000259" key="1">
    <source>
        <dbReference type="Pfam" id="PF08447"/>
    </source>
</evidence>
<evidence type="ECO:0000313" key="2">
    <source>
        <dbReference type="EMBL" id="KAB1072554.1"/>
    </source>
</evidence>
<comment type="caution">
    <text evidence="2">The sequence shown here is derived from an EMBL/GenBank/DDBJ whole genome shotgun (WGS) entry which is preliminary data.</text>
</comment>
<protein>
    <submittedName>
        <fullName evidence="2">PAS domain-containing protein</fullName>
    </submittedName>
</protein>